<evidence type="ECO:0000256" key="3">
    <source>
        <dbReference type="SAM" id="Phobius"/>
    </source>
</evidence>
<dbReference type="CDD" id="cd01949">
    <property type="entry name" value="GGDEF"/>
    <property type="match status" value="1"/>
</dbReference>
<feature type="transmembrane region" description="Helical" evidence="3">
    <location>
        <begin position="29"/>
        <end position="48"/>
    </location>
</feature>
<dbReference type="InterPro" id="IPR050469">
    <property type="entry name" value="Diguanylate_Cyclase"/>
</dbReference>
<dbReference type="PANTHER" id="PTHR45138">
    <property type="entry name" value="REGULATORY COMPONENTS OF SENSORY TRANSDUCTION SYSTEM"/>
    <property type="match status" value="1"/>
</dbReference>
<dbReference type="GO" id="GO:1902201">
    <property type="term" value="P:negative regulation of bacterial-type flagellum-dependent cell motility"/>
    <property type="evidence" value="ECO:0007669"/>
    <property type="project" value="TreeGrafter"/>
</dbReference>
<proteinExistence type="predicted"/>
<feature type="domain" description="GGDEF" evidence="4">
    <location>
        <begin position="232"/>
        <end position="365"/>
    </location>
</feature>
<feature type="transmembrane region" description="Helical" evidence="3">
    <location>
        <begin position="86"/>
        <end position="106"/>
    </location>
</feature>
<accession>A0AA48KFI0</accession>
<evidence type="ECO:0000259" key="4">
    <source>
        <dbReference type="PROSITE" id="PS50887"/>
    </source>
</evidence>
<dbReference type="NCBIfam" id="TIGR00254">
    <property type="entry name" value="GGDEF"/>
    <property type="match status" value="1"/>
</dbReference>
<evidence type="ECO:0000313" key="5">
    <source>
        <dbReference type="EMBL" id="BDU76478.1"/>
    </source>
</evidence>
<dbReference type="PROSITE" id="PS50887">
    <property type="entry name" value="GGDEF"/>
    <property type="match status" value="1"/>
</dbReference>
<dbReference type="KEGG" id="msea:METESE_14360"/>
<comment type="catalytic activity">
    <reaction evidence="2">
        <text>2 GTP = 3',3'-c-di-GMP + 2 diphosphate</text>
        <dbReference type="Rhea" id="RHEA:24898"/>
        <dbReference type="ChEBI" id="CHEBI:33019"/>
        <dbReference type="ChEBI" id="CHEBI:37565"/>
        <dbReference type="ChEBI" id="CHEBI:58805"/>
        <dbReference type="EC" id="2.7.7.65"/>
    </reaction>
</comment>
<dbReference type="InterPro" id="IPR000160">
    <property type="entry name" value="GGDEF_dom"/>
</dbReference>
<dbReference type="RefSeq" id="WP_243335438.1">
    <property type="nucleotide sequence ID" value="NZ_AP027081.1"/>
</dbReference>
<dbReference type="GO" id="GO:0005886">
    <property type="term" value="C:plasma membrane"/>
    <property type="evidence" value="ECO:0007669"/>
    <property type="project" value="TreeGrafter"/>
</dbReference>
<feature type="transmembrane region" description="Helical" evidence="3">
    <location>
        <begin position="164"/>
        <end position="188"/>
    </location>
</feature>
<dbReference type="PANTHER" id="PTHR45138:SF9">
    <property type="entry name" value="DIGUANYLATE CYCLASE DGCM-RELATED"/>
    <property type="match status" value="1"/>
</dbReference>
<organism evidence="5 6">
    <name type="scientific">Mesoterricola sediminis</name>
    <dbReference type="NCBI Taxonomy" id="2927980"/>
    <lineage>
        <taxon>Bacteria</taxon>
        <taxon>Pseudomonadati</taxon>
        <taxon>Acidobacteriota</taxon>
        <taxon>Holophagae</taxon>
        <taxon>Holophagales</taxon>
        <taxon>Holophagaceae</taxon>
        <taxon>Mesoterricola</taxon>
    </lineage>
</organism>
<evidence type="ECO:0000256" key="1">
    <source>
        <dbReference type="ARBA" id="ARBA00012528"/>
    </source>
</evidence>
<keyword evidence="3" id="KW-1133">Transmembrane helix</keyword>
<dbReference type="FunFam" id="3.30.70.270:FF:000001">
    <property type="entry name" value="Diguanylate cyclase domain protein"/>
    <property type="match status" value="1"/>
</dbReference>
<dbReference type="AlphaFoldDB" id="A0AA48KFI0"/>
<feature type="transmembrane region" description="Helical" evidence="3">
    <location>
        <begin position="60"/>
        <end position="80"/>
    </location>
</feature>
<evidence type="ECO:0000256" key="2">
    <source>
        <dbReference type="ARBA" id="ARBA00034247"/>
    </source>
</evidence>
<gene>
    <name evidence="5" type="ORF">METESE_14360</name>
</gene>
<feature type="transmembrane region" description="Helical" evidence="3">
    <location>
        <begin position="118"/>
        <end position="144"/>
    </location>
</feature>
<evidence type="ECO:0000313" key="6">
    <source>
        <dbReference type="Proteomes" id="UP001228113"/>
    </source>
</evidence>
<protein>
    <recommendedName>
        <fullName evidence="1">diguanylate cyclase</fullName>
        <ecNumber evidence="1">2.7.7.65</ecNumber>
    </recommendedName>
</protein>
<dbReference type="InterPro" id="IPR048431">
    <property type="entry name" value="MASE8"/>
</dbReference>
<dbReference type="EC" id="2.7.7.65" evidence="1"/>
<keyword evidence="3" id="KW-0812">Transmembrane</keyword>
<keyword evidence="3" id="KW-0472">Membrane</keyword>
<dbReference type="Pfam" id="PF00990">
    <property type="entry name" value="GGDEF"/>
    <property type="match status" value="1"/>
</dbReference>
<sequence length="365" mass="39397">MFTPLRDLAALARPDPAGQDLKLEVHREFSAAMSVVCGLTAAGLWLWDWTIDPASAPRTAAFRGGILALYLANALVLVLGRRRRPLVAFGVAQALAGEALFVLLLDRLRGGMGQAPGGFMYFFMVPLVLFQGFPLAAGLLYAVLAALLPHAMALAGAAPGFPHGAYAVLIWPAFLVTSVAQAAFALGWQRRQETERDLERAGNTDSLTGVGNRRHFARVLAREMGRSRRFRHPLSLLLLDIDHFKRVNDTCGHLAGDRVIRRVAEACREGSRESDSVARWGGEEFAVLLPESDADGAWARAERIREAVEALAVDVGPGPPVRCTVSVGVAAMRDGEDGDAFVRRADEALYRAKAAGRNQVGRAPD</sequence>
<dbReference type="Gene3D" id="3.30.70.270">
    <property type="match status" value="1"/>
</dbReference>
<dbReference type="GO" id="GO:0043709">
    <property type="term" value="P:cell adhesion involved in single-species biofilm formation"/>
    <property type="evidence" value="ECO:0007669"/>
    <property type="project" value="TreeGrafter"/>
</dbReference>
<reference evidence="5" key="1">
    <citation type="journal article" date="2023" name="Int. J. Syst. Evol. Microbiol.">
        <title>Mesoterricola silvestris gen. nov., sp. nov., Mesoterricola sediminis sp. nov., Geothrix oryzae sp. nov., Geothrix edaphica sp. nov., Geothrix rubra sp. nov., and Geothrix limicola sp. nov., six novel members of Acidobacteriota isolated from soils.</title>
        <authorList>
            <person name="Itoh H."/>
            <person name="Sugisawa Y."/>
            <person name="Mise K."/>
            <person name="Xu Z."/>
            <person name="Kuniyasu M."/>
            <person name="Ushijima N."/>
            <person name="Kawano K."/>
            <person name="Kobayashi E."/>
            <person name="Shiratori Y."/>
            <person name="Masuda Y."/>
            <person name="Senoo K."/>
        </authorList>
    </citation>
    <scope>NUCLEOTIDE SEQUENCE</scope>
    <source>
        <strain evidence="5">W786</strain>
    </source>
</reference>
<dbReference type="Proteomes" id="UP001228113">
    <property type="component" value="Chromosome"/>
</dbReference>
<dbReference type="InterPro" id="IPR043128">
    <property type="entry name" value="Rev_trsase/Diguanyl_cyclase"/>
</dbReference>
<name>A0AA48KFI0_9BACT</name>
<dbReference type="EMBL" id="AP027081">
    <property type="protein sequence ID" value="BDU76478.1"/>
    <property type="molecule type" value="Genomic_DNA"/>
</dbReference>
<keyword evidence="6" id="KW-1185">Reference proteome</keyword>
<dbReference type="InterPro" id="IPR029787">
    <property type="entry name" value="Nucleotide_cyclase"/>
</dbReference>
<dbReference type="GO" id="GO:0052621">
    <property type="term" value="F:diguanylate cyclase activity"/>
    <property type="evidence" value="ECO:0007669"/>
    <property type="project" value="UniProtKB-EC"/>
</dbReference>
<dbReference type="SUPFAM" id="SSF55073">
    <property type="entry name" value="Nucleotide cyclase"/>
    <property type="match status" value="1"/>
</dbReference>
<dbReference type="Pfam" id="PF20968">
    <property type="entry name" value="MASE8"/>
    <property type="match status" value="1"/>
</dbReference>
<dbReference type="SMART" id="SM00267">
    <property type="entry name" value="GGDEF"/>
    <property type="match status" value="1"/>
</dbReference>